<keyword evidence="5 9" id="KW-0418">Kinase</keyword>
<keyword evidence="7" id="KW-0472">Membrane</keyword>
<feature type="transmembrane region" description="Helical" evidence="7">
    <location>
        <begin position="99"/>
        <end position="120"/>
    </location>
</feature>
<dbReference type="Gene3D" id="1.10.287.130">
    <property type="match status" value="1"/>
</dbReference>
<evidence type="ECO:0000259" key="8">
    <source>
        <dbReference type="PROSITE" id="PS50109"/>
    </source>
</evidence>
<evidence type="ECO:0000256" key="3">
    <source>
        <dbReference type="ARBA" id="ARBA00022553"/>
    </source>
</evidence>
<dbReference type="Pfam" id="PF00512">
    <property type="entry name" value="HisKA"/>
    <property type="match status" value="1"/>
</dbReference>
<keyword evidence="6" id="KW-0902">Two-component regulatory system</keyword>
<dbReference type="EC" id="2.7.13.3" evidence="2"/>
<dbReference type="InterPro" id="IPR036890">
    <property type="entry name" value="HATPase_C_sf"/>
</dbReference>
<evidence type="ECO:0000256" key="1">
    <source>
        <dbReference type="ARBA" id="ARBA00000085"/>
    </source>
</evidence>
<dbReference type="InterPro" id="IPR003594">
    <property type="entry name" value="HATPase_dom"/>
</dbReference>
<comment type="catalytic activity">
    <reaction evidence="1">
        <text>ATP + protein L-histidine = ADP + protein N-phospho-L-histidine.</text>
        <dbReference type="EC" id="2.7.13.3"/>
    </reaction>
</comment>
<feature type="transmembrane region" description="Helical" evidence="7">
    <location>
        <begin position="7"/>
        <end position="26"/>
    </location>
</feature>
<dbReference type="InterPro" id="IPR003661">
    <property type="entry name" value="HisK_dim/P_dom"/>
</dbReference>
<dbReference type="CDD" id="cd00082">
    <property type="entry name" value="HisKA"/>
    <property type="match status" value="1"/>
</dbReference>
<feature type="transmembrane region" description="Helical" evidence="7">
    <location>
        <begin position="132"/>
        <end position="150"/>
    </location>
</feature>
<dbReference type="InterPro" id="IPR036097">
    <property type="entry name" value="HisK_dim/P_sf"/>
</dbReference>
<dbReference type="Proteomes" id="UP000886725">
    <property type="component" value="Unassembled WGS sequence"/>
</dbReference>
<dbReference type="SUPFAM" id="SSF55874">
    <property type="entry name" value="ATPase domain of HSP90 chaperone/DNA topoisomerase II/histidine kinase"/>
    <property type="match status" value="1"/>
</dbReference>
<dbReference type="SUPFAM" id="SSF47384">
    <property type="entry name" value="Homodimeric domain of signal transducing histidine kinase"/>
    <property type="match status" value="1"/>
</dbReference>
<evidence type="ECO:0000313" key="9">
    <source>
        <dbReference type="EMBL" id="HIQ64481.1"/>
    </source>
</evidence>
<dbReference type="Pfam" id="PF02518">
    <property type="entry name" value="HATPase_c"/>
    <property type="match status" value="1"/>
</dbReference>
<dbReference type="InterPro" id="IPR004358">
    <property type="entry name" value="Sig_transdc_His_kin-like_C"/>
</dbReference>
<organism evidence="9 10">
    <name type="scientific">Candidatus Faecenecus gallistercoris</name>
    <dbReference type="NCBI Taxonomy" id="2840793"/>
    <lineage>
        <taxon>Bacteria</taxon>
        <taxon>Bacillati</taxon>
        <taxon>Bacillota</taxon>
        <taxon>Bacillota incertae sedis</taxon>
        <taxon>Candidatus Faecenecus</taxon>
    </lineage>
</organism>
<proteinExistence type="predicted"/>
<sequence>MNAFDCFLINMVCILLPLLIYQVYKMHCHNLEKNEEELILYVMLTSSLYLLLKYGHFTETGIYQFAFVNLPILIAYYFRQKGFALLMSIFVAIYEAWNYPSFLFAGILTTIIYFVLYIWLEKKYQGQKMIQLFLIITMFVFTVSIASTYQEKPIVQLPQILLAMILLYGSTEGIIWIIQKGDDVLDLNAILKELEKEKVLRASLFQITHEIKNPIAVCKGYLDMMDLATDQKKMEYIPIIKNEINRTLVLMDDFLDYTKIKITPEIMDITLLLEELLRELKPLLKEKKVETKIVLSKDEIDILGDYNRLKQVFVNVLKNAMEARAPHRKMKLEITMKKSKNKVTITVKDNGIGMSKETLNRCGEMFYTTKTNGTGIGVSLANTIIERHNGTIQYQSEEGHGTTVTIQLPTA</sequence>
<dbReference type="SMART" id="SM00388">
    <property type="entry name" value="HisKA"/>
    <property type="match status" value="1"/>
</dbReference>
<protein>
    <recommendedName>
        <fullName evidence="2">histidine kinase</fullName>
        <ecNumber evidence="2">2.7.13.3</ecNumber>
    </recommendedName>
</protein>
<dbReference type="PRINTS" id="PR00344">
    <property type="entry name" value="BCTRLSENSOR"/>
</dbReference>
<comment type="caution">
    <text evidence="9">The sequence shown here is derived from an EMBL/GenBank/DDBJ whole genome shotgun (WGS) entry which is preliminary data.</text>
</comment>
<evidence type="ECO:0000313" key="10">
    <source>
        <dbReference type="Proteomes" id="UP000886725"/>
    </source>
</evidence>
<dbReference type="AlphaFoldDB" id="A0A9D0YYB0"/>
<evidence type="ECO:0000256" key="6">
    <source>
        <dbReference type="ARBA" id="ARBA00023012"/>
    </source>
</evidence>
<feature type="transmembrane region" description="Helical" evidence="7">
    <location>
        <begin position="156"/>
        <end position="178"/>
    </location>
</feature>
<dbReference type="GO" id="GO:0000155">
    <property type="term" value="F:phosphorelay sensor kinase activity"/>
    <property type="evidence" value="ECO:0007669"/>
    <property type="project" value="InterPro"/>
</dbReference>
<dbReference type="Gene3D" id="3.30.565.10">
    <property type="entry name" value="Histidine kinase-like ATPase, C-terminal domain"/>
    <property type="match status" value="1"/>
</dbReference>
<name>A0A9D0YYB0_9FIRM</name>
<accession>A0A9D0YYB0</accession>
<reference evidence="9" key="2">
    <citation type="journal article" date="2021" name="PeerJ">
        <title>Extensive microbial diversity within the chicken gut microbiome revealed by metagenomics and culture.</title>
        <authorList>
            <person name="Gilroy R."/>
            <person name="Ravi A."/>
            <person name="Getino M."/>
            <person name="Pursley I."/>
            <person name="Horton D.L."/>
            <person name="Alikhan N.F."/>
            <person name="Baker D."/>
            <person name="Gharbi K."/>
            <person name="Hall N."/>
            <person name="Watson M."/>
            <person name="Adriaenssens E.M."/>
            <person name="Foster-Nyarko E."/>
            <person name="Jarju S."/>
            <person name="Secka A."/>
            <person name="Antonio M."/>
            <person name="Oren A."/>
            <person name="Chaudhuri R.R."/>
            <person name="La Ragione R."/>
            <person name="Hildebrand F."/>
            <person name="Pallen M.J."/>
        </authorList>
    </citation>
    <scope>NUCLEOTIDE SEQUENCE</scope>
    <source>
        <strain evidence="9">CHK165-10780</strain>
    </source>
</reference>
<reference evidence="9" key="1">
    <citation type="submission" date="2020-10" db="EMBL/GenBank/DDBJ databases">
        <authorList>
            <person name="Gilroy R."/>
        </authorList>
    </citation>
    <scope>NUCLEOTIDE SEQUENCE</scope>
    <source>
        <strain evidence="9">CHK165-10780</strain>
    </source>
</reference>
<dbReference type="PANTHER" id="PTHR43711:SF26">
    <property type="entry name" value="SENSOR HISTIDINE KINASE RCSC"/>
    <property type="match status" value="1"/>
</dbReference>
<evidence type="ECO:0000256" key="4">
    <source>
        <dbReference type="ARBA" id="ARBA00022679"/>
    </source>
</evidence>
<feature type="transmembrane region" description="Helical" evidence="7">
    <location>
        <begin position="62"/>
        <end position="79"/>
    </location>
</feature>
<dbReference type="EMBL" id="DVFU01000039">
    <property type="protein sequence ID" value="HIQ64481.1"/>
    <property type="molecule type" value="Genomic_DNA"/>
</dbReference>
<evidence type="ECO:0000256" key="2">
    <source>
        <dbReference type="ARBA" id="ARBA00012438"/>
    </source>
</evidence>
<dbReference type="PANTHER" id="PTHR43711">
    <property type="entry name" value="TWO-COMPONENT HISTIDINE KINASE"/>
    <property type="match status" value="1"/>
</dbReference>
<keyword evidence="4" id="KW-0808">Transferase</keyword>
<keyword evidence="7" id="KW-1133">Transmembrane helix</keyword>
<evidence type="ECO:0000256" key="5">
    <source>
        <dbReference type="ARBA" id="ARBA00022777"/>
    </source>
</evidence>
<dbReference type="SMART" id="SM00387">
    <property type="entry name" value="HATPase_c"/>
    <property type="match status" value="1"/>
</dbReference>
<evidence type="ECO:0000256" key="7">
    <source>
        <dbReference type="SAM" id="Phobius"/>
    </source>
</evidence>
<gene>
    <name evidence="9" type="ORF">IAC85_01955</name>
</gene>
<dbReference type="InterPro" id="IPR005467">
    <property type="entry name" value="His_kinase_dom"/>
</dbReference>
<keyword evidence="3" id="KW-0597">Phosphoprotein</keyword>
<keyword evidence="7" id="KW-0812">Transmembrane</keyword>
<dbReference type="InterPro" id="IPR050736">
    <property type="entry name" value="Sensor_HK_Regulatory"/>
</dbReference>
<dbReference type="PROSITE" id="PS50109">
    <property type="entry name" value="HIS_KIN"/>
    <property type="match status" value="1"/>
</dbReference>
<feature type="domain" description="Histidine kinase" evidence="8">
    <location>
        <begin position="206"/>
        <end position="411"/>
    </location>
</feature>